<evidence type="ECO:0000256" key="3">
    <source>
        <dbReference type="ARBA" id="ARBA00022989"/>
    </source>
</evidence>
<organism evidence="8 9">
    <name type="scientific">Acanthaster planci</name>
    <name type="common">Crown-of-thorns starfish</name>
    <dbReference type="NCBI Taxonomy" id="133434"/>
    <lineage>
        <taxon>Eukaryota</taxon>
        <taxon>Metazoa</taxon>
        <taxon>Echinodermata</taxon>
        <taxon>Eleutherozoa</taxon>
        <taxon>Asterozoa</taxon>
        <taxon>Asteroidea</taxon>
        <taxon>Valvatacea</taxon>
        <taxon>Valvatida</taxon>
        <taxon>Acanthasteridae</taxon>
        <taxon>Acanthaster</taxon>
    </lineage>
</organism>
<evidence type="ECO:0000256" key="6">
    <source>
        <dbReference type="SAM" id="Coils"/>
    </source>
</evidence>
<protein>
    <recommendedName>
        <fullName evidence="5">Secretory carrier-associated membrane protein</fullName>
        <shortName evidence="5">Secretory carrier membrane protein</shortName>
    </recommendedName>
</protein>
<feature type="compositionally biased region" description="Polar residues" evidence="7">
    <location>
        <begin position="19"/>
        <end position="32"/>
    </location>
</feature>
<dbReference type="RefSeq" id="XP_022105225.1">
    <property type="nucleotide sequence ID" value="XM_022249533.1"/>
</dbReference>
<keyword evidence="2 5" id="KW-0812">Transmembrane</keyword>
<reference evidence="9" key="1">
    <citation type="submission" date="2025-08" db="UniProtKB">
        <authorList>
            <consortium name="RefSeq"/>
        </authorList>
    </citation>
    <scope>IDENTIFICATION</scope>
</reference>
<feature type="region of interest" description="Disordered" evidence="7">
    <location>
        <begin position="1"/>
        <end position="88"/>
    </location>
</feature>
<dbReference type="GO" id="GO:0055038">
    <property type="term" value="C:recycling endosome membrane"/>
    <property type="evidence" value="ECO:0007669"/>
    <property type="project" value="TreeGrafter"/>
</dbReference>
<feature type="coiled-coil region" evidence="6">
    <location>
        <begin position="89"/>
        <end position="116"/>
    </location>
</feature>
<gene>
    <name evidence="9" type="primary">LOC110987096</name>
</gene>
<comment type="similarity">
    <text evidence="5">Belongs to the SCAMP family.</text>
</comment>
<keyword evidence="8" id="KW-1185">Reference proteome</keyword>
<dbReference type="OrthoDB" id="242866at2759"/>
<evidence type="ECO:0000256" key="1">
    <source>
        <dbReference type="ARBA" id="ARBA00004141"/>
    </source>
</evidence>
<keyword evidence="5" id="KW-0813">Transport</keyword>
<feature type="transmembrane region" description="Helical" evidence="5">
    <location>
        <begin position="185"/>
        <end position="210"/>
    </location>
</feature>
<evidence type="ECO:0000313" key="9">
    <source>
        <dbReference type="RefSeq" id="XP_022105225.1"/>
    </source>
</evidence>
<dbReference type="GO" id="GO:0015031">
    <property type="term" value="P:protein transport"/>
    <property type="evidence" value="ECO:0007669"/>
    <property type="project" value="InterPro"/>
</dbReference>
<proteinExistence type="inferred from homology"/>
<dbReference type="Pfam" id="PF04144">
    <property type="entry name" value="SCAMP"/>
    <property type="match status" value="1"/>
</dbReference>
<dbReference type="AlphaFoldDB" id="A0A8B7ZK16"/>
<accession>A0A8B7ZK16</accession>
<name>A0A8B7ZK16_ACAPL</name>
<evidence type="ECO:0000256" key="2">
    <source>
        <dbReference type="ARBA" id="ARBA00022692"/>
    </source>
</evidence>
<evidence type="ECO:0000256" key="4">
    <source>
        <dbReference type="ARBA" id="ARBA00023136"/>
    </source>
</evidence>
<evidence type="ECO:0000256" key="7">
    <source>
        <dbReference type="SAM" id="MobiDB-lite"/>
    </source>
</evidence>
<keyword evidence="4 5" id="KW-0472">Membrane</keyword>
<dbReference type="GO" id="GO:0032588">
    <property type="term" value="C:trans-Golgi network membrane"/>
    <property type="evidence" value="ECO:0007669"/>
    <property type="project" value="TreeGrafter"/>
</dbReference>
<feature type="transmembrane region" description="Helical" evidence="5">
    <location>
        <begin position="222"/>
        <end position="245"/>
    </location>
</feature>
<dbReference type="Proteomes" id="UP000694845">
    <property type="component" value="Unplaced"/>
</dbReference>
<sequence length="363" mass="40185">MTDYDSNPFADPEAANPFQDPSVQQATSNSSRGLEEFNPFEERNTQTTNSKTTPIVDPPTQPAVMKPTMDQSPPAYTVSAAQPTAPPGQEDILKRQEELERKAAELQRREQQMHATQYNTRVNNWPPVPSFCPVKPCFYQDFSVDIPLEFQRTVKIGYFIWIMYMTCLFLNAICCMAQLCMGWGINRAICFGLSMVFFPGFSALAFLCWYRPLYKAFRSDSSFNFFLFFFIFAAQFLCTIVQAIGVDEWGSSGFLNGISMISGTSDQTANASMKTVGAMMIIMGCLWVFLAVAIAWYLKKVHSLYRQTGASFQKAQQEFAQGVATNPTVQTAAKDAGRAAAAGAADAAVSGAMSSVSSQNNRM</sequence>
<evidence type="ECO:0000256" key="5">
    <source>
        <dbReference type="RuleBase" id="RU363122"/>
    </source>
</evidence>
<feature type="transmembrane region" description="Helical" evidence="5">
    <location>
        <begin position="158"/>
        <end position="179"/>
    </location>
</feature>
<comment type="subcellular location">
    <subcellularLocation>
        <location evidence="1 5">Membrane</location>
        <topology evidence="1 5">Multi-pass membrane protein</topology>
    </subcellularLocation>
</comment>
<keyword evidence="6" id="KW-0175">Coiled coil</keyword>
<keyword evidence="3 5" id="KW-1133">Transmembrane helix</keyword>
<dbReference type="PANTHER" id="PTHR10687:SF2">
    <property type="entry name" value="SECRETORY CARRIER-ASSOCIATED MEMBRANE PROTEIN"/>
    <property type="match status" value="1"/>
</dbReference>
<dbReference type="InterPro" id="IPR007273">
    <property type="entry name" value="SCAMP"/>
</dbReference>
<feature type="transmembrane region" description="Helical" evidence="5">
    <location>
        <begin position="276"/>
        <end position="298"/>
    </location>
</feature>
<dbReference type="GeneID" id="110987096"/>
<evidence type="ECO:0000313" key="8">
    <source>
        <dbReference type="Proteomes" id="UP000694845"/>
    </source>
</evidence>
<dbReference type="PANTHER" id="PTHR10687">
    <property type="entry name" value="SECRETORY CARRIER-ASSOCIATED MEMBRANE PROTEIN SCAMP"/>
    <property type="match status" value="1"/>
</dbReference>